<dbReference type="Proteomes" id="UP000221961">
    <property type="component" value="Chromosome"/>
</dbReference>
<evidence type="ECO:0000313" key="2">
    <source>
        <dbReference type="EMBL" id="ATL67041.1"/>
    </source>
</evidence>
<reference evidence="2 3" key="1">
    <citation type="submission" date="2017-10" db="EMBL/GenBank/DDBJ databases">
        <title>Comparative genomics between pathogenic Norcardia.</title>
        <authorList>
            <person name="Zeng L."/>
        </authorList>
    </citation>
    <scope>NUCLEOTIDE SEQUENCE [LARGE SCALE GENOMIC DNA]</scope>
    <source>
        <strain evidence="2 3">NC_YFY_NT001</strain>
    </source>
</reference>
<dbReference type="CDD" id="cd02440">
    <property type="entry name" value="AdoMet_MTases"/>
    <property type="match status" value="1"/>
</dbReference>
<dbReference type="InterPro" id="IPR013216">
    <property type="entry name" value="Methyltransf_11"/>
</dbReference>
<proteinExistence type="predicted"/>
<accession>A0A291RHH0</accession>
<keyword evidence="2" id="KW-0489">Methyltransferase</keyword>
<keyword evidence="2" id="KW-0808">Transferase</keyword>
<dbReference type="GeneID" id="88358386"/>
<sequence>MSALDWDHNAFYHGALLRRLPPHCRTVADIGCGAGALAAKLAGRADRVDAIDRSPEILEVARTVVPANVFCVLSDVLEQPLPEGEYDAIVSMSALHHLPLERALPMLARALRPGGVLVAAALPRTELPRELPVELLAALGHRAFGLAFALRRALGRNGFGYEPTHGVMPKFMDPADTTRDVRGRAAALLPGAQVRRLVFWRYLLVWHKPA</sequence>
<organism evidence="2 3">
    <name type="scientific">Nocardia terpenica</name>
    <dbReference type="NCBI Taxonomy" id="455432"/>
    <lineage>
        <taxon>Bacteria</taxon>
        <taxon>Bacillati</taxon>
        <taxon>Actinomycetota</taxon>
        <taxon>Actinomycetes</taxon>
        <taxon>Mycobacteriales</taxon>
        <taxon>Nocardiaceae</taxon>
        <taxon>Nocardia</taxon>
    </lineage>
</organism>
<dbReference type="Gene3D" id="3.40.50.150">
    <property type="entry name" value="Vaccinia Virus protein VP39"/>
    <property type="match status" value="1"/>
</dbReference>
<evidence type="ECO:0000259" key="1">
    <source>
        <dbReference type="Pfam" id="PF08241"/>
    </source>
</evidence>
<dbReference type="Pfam" id="PF08241">
    <property type="entry name" value="Methyltransf_11"/>
    <property type="match status" value="1"/>
</dbReference>
<evidence type="ECO:0000313" key="3">
    <source>
        <dbReference type="Proteomes" id="UP000221961"/>
    </source>
</evidence>
<dbReference type="KEGG" id="ntp:CRH09_13335"/>
<dbReference type="PANTHER" id="PTHR43591">
    <property type="entry name" value="METHYLTRANSFERASE"/>
    <property type="match status" value="1"/>
</dbReference>
<dbReference type="AlphaFoldDB" id="A0A291RHH0"/>
<dbReference type="InterPro" id="IPR029063">
    <property type="entry name" value="SAM-dependent_MTases_sf"/>
</dbReference>
<protein>
    <submittedName>
        <fullName evidence="2">SAM-dependent methyltransferase</fullName>
    </submittedName>
</protein>
<dbReference type="RefSeq" id="WP_098694195.1">
    <property type="nucleotide sequence ID" value="NZ_CP023778.1"/>
</dbReference>
<dbReference type="PANTHER" id="PTHR43591:SF24">
    <property type="entry name" value="2-METHOXY-6-POLYPRENYL-1,4-BENZOQUINOL METHYLASE, MITOCHONDRIAL"/>
    <property type="match status" value="1"/>
</dbReference>
<dbReference type="GO" id="GO:0008757">
    <property type="term" value="F:S-adenosylmethionine-dependent methyltransferase activity"/>
    <property type="evidence" value="ECO:0007669"/>
    <property type="project" value="InterPro"/>
</dbReference>
<name>A0A291RHH0_9NOCA</name>
<gene>
    <name evidence="2" type="ORF">CRH09_13335</name>
</gene>
<feature type="domain" description="Methyltransferase type 11" evidence="1">
    <location>
        <begin position="29"/>
        <end position="118"/>
    </location>
</feature>
<dbReference type="SUPFAM" id="SSF53335">
    <property type="entry name" value="S-adenosyl-L-methionine-dependent methyltransferases"/>
    <property type="match status" value="1"/>
</dbReference>
<dbReference type="GO" id="GO:0032259">
    <property type="term" value="P:methylation"/>
    <property type="evidence" value="ECO:0007669"/>
    <property type="project" value="UniProtKB-KW"/>
</dbReference>
<dbReference type="EMBL" id="CP023778">
    <property type="protein sequence ID" value="ATL67041.1"/>
    <property type="molecule type" value="Genomic_DNA"/>
</dbReference>